<protein>
    <submittedName>
        <fullName evidence="1">Uncharacterized protein</fullName>
    </submittedName>
</protein>
<sequence>MPKAIHEGTRVRFVDTDHPEDLACFLRHMAASLGEEPLLDVSGDTVVIECQTAPRMLEFLEGCLNGRLVPVWDSNGAYFRERGPMN</sequence>
<dbReference type="OrthoDB" id="26330at2"/>
<dbReference type="AlphaFoldDB" id="A0A399F5P5"/>
<evidence type="ECO:0000313" key="1">
    <source>
        <dbReference type="EMBL" id="RIH90192.1"/>
    </source>
</evidence>
<gene>
    <name evidence="1" type="ORF">Mlute_00114</name>
</gene>
<dbReference type="Proteomes" id="UP000265800">
    <property type="component" value="Unassembled WGS sequence"/>
</dbReference>
<organism evidence="1 2">
    <name type="scientific">Meiothermus luteus</name>
    <dbReference type="NCBI Taxonomy" id="2026184"/>
    <lineage>
        <taxon>Bacteria</taxon>
        <taxon>Thermotogati</taxon>
        <taxon>Deinococcota</taxon>
        <taxon>Deinococci</taxon>
        <taxon>Thermales</taxon>
        <taxon>Thermaceae</taxon>
        <taxon>Meiothermus</taxon>
    </lineage>
</organism>
<reference evidence="1 2" key="1">
    <citation type="submission" date="2018-08" db="EMBL/GenBank/DDBJ databases">
        <title>Meiothermus luteus KCTC 52599 genome sequencing project.</title>
        <authorList>
            <person name="Da Costa M.S."/>
            <person name="Albuquerque L."/>
            <person name="Raposo P."/>
            <person name="Froufe H.J.C."/>
            <person name="Barroso C.S."/>
            <person name="Egas C."/>
        </authorList>
    </citation>
    <scope>NUCLEOTIDE SEQUENCE [LARGE SCALE GENOMIC DNA]</scope>
    <source>
        <strain evidence="1 2">KCTC 52599</strain>
    </source>
</reference>
<proteinExistence type="predicted"/>
<accession>A0A399F5P5</accession>
<name>A0A399F5P5_9DEIN</name>
<evidence type="ECO:0000313" key="2">
    <source>
        <dbReference type="Proteomes" id="UP000265800"/>
    </source>
</evidence>
<dbReference type="RefSeq" id="WP_013012836.1">
    <property type="nucleotide sequence ID" value="NZ_QWKZ01000001.1"/>
</dbReference>
<dbReference type="EMBL" id="QWKZ01000001">
    <property type="protein sequence ID" value="RIH90192.1"/>
    <property type="molecule type" value="Genomic_DNA"/>
</dbReference>
<keyword evidence="2" id="KW-1185">Reference proteome</keyword>
<comment type="caution">
    <text evidence="1">The sequence shown here is derived from an EMBL/GenBank/DDBJ whole genome shotgun (WGS) entry which is preliminary data.</text>
</comment>